<accession>A0AAD4KMR7</accession>
<keyword evidence="2" id="KW-1185">Reference proteome</keyword>
<dbReference type="GeneID" id="70244652"/>
<sequence>MSFTIENLHEIAITRTHDPKDPSKADLLRKLVGNLSPEQWQEARKAYVDRFYVDPEHHLRNFDVYQEFPPLRLDPNLLLELLGILNKPDIDRDIAYIERLLTKANSRELTLQDRKEYFSWLPRIGLWDSPARQPTDNRTVDSYERRLRIQAWEKVSPVRFDYALKTIESAFPKLSVKFDTPRDKNIAAIASSHGAQWQELVDWAIGVLDAGYAVQVFTPYGRPIAIQRDSMLVREPPTEAVAVSLGLPGVGLGAPLRLDPLRLPKERIDYLLGNAVGADLFDPSQFGAVYLAGGLGFNEDVAITAPKSVDDDTHANITPTPHVLRMMNDAISHRLPIIALCHGPTLLACLDINIDGKREKLVKGVQVAALPALEPMVHAQGKLESQFSFYTWKTHDVLAEAGAIVDEQADLQDMTIVKTGVRDGLHIATGPGPQTALNLRKATISAINSRWGRV</sequence>
<dbReference type="InterPro" id="IPR029062">
    <property type="entry name" value="Class_I_gatase-like"/>
</dbReference>
<organism evidence="1 2">
    <name type="scientific">Talaromyces proteolyticus</name>
    <dbReference type="NCBI Taxonomy" id="1131652"/>
    <lineage>
        <taxon>Eukaryota</taxon>
        <taxon>Fungi</taxon>
        <taxon>Dikarya</taxon>
        <taxon>Ascomycota</taxon>
        <taxon>Pezizomycotina</taxon>
        <taxon>Eurotiomycetes</taxon>
        <taxon>Eurotiomycetidae</taxon>
        <taxon>Eurotiales</taxon>
        <taxon>Trichocomaceae</taxon>
        <taxon>Talaromyces</taxon>
        <taxon>Talaromyces sect. Bacilispori</taxon>
    </lineage>
</organism>
<dbReference type="EMBL" id="JAJTJA010000010">
    <property type="protein sequence ID" value="KAH8692770.1"/>
    <property type="molecule type" value="Genomic_DNA"/>
</dbReference>
<evidence type="ECO:0000313" key="1">
    <source>
        <dbReference type="EMBL" id="KAH8692770.1"/>
    </source>
</evidence>
<protein>
    <submittedName>
        <fullName evidence="1">Uncharacterized protein</fullName>
    </submittedName>
</protein>
<proteinExistence type="predicted"/>
<dbReference type="Proteomes" id="UP001201262">
    <property type="component" value="Unassembled WGS sequence"/>
</dbReference>
<name>A0AAD4KMR7_9EURO</name>
<gene>
    <name evidence="1" type="ORF">BGW36DRAFT_362320</name>
</gene>
<dbReference type="AlphaFoldDB" id="A0AAD4KMR7"/>
<reference evidence="1" key="1">
    <citation type="submission" date="2021-12" db="EMBL/GenBank/DDBJ databases">
        <title>Convergent genome expansion in fungi linked to evolution of root-endophyte symbiosis.</title>
        <authorList>
            <consortium name="DOE Joint Genome Institute"/>
            <person name="Ke Y.-H."/>
            <person name="Bonito G."/>
            <person name="Liao H.-L."/>
            <person name="Looney B."/>
            <person name="Rojas-Flechas A."/>
            <person name="Nash J."/>
            <person name="Hameed K."/>
            <person name="Schadt C."/>
            <person name="Martin F."/>
            <person name="Crous P.W."/>
            <person name="Miettinen O."/>
            <person name="Magnuson J.K."/>
            <person name="Labbe J."/>
            <person name="Jacobson D."/>
            <person name="Doktycz M.J."/>
            <person name="Veneault-Fourrey C."/>
            <person name="Kuo A."/>
            <person name="Mondo S."/>
            <person name="Calhoun S."/>
            <person name="Riley R."/>
            <person name="Ohm R."/>
            <person name="LaButti K."/>
            <person name="Andreopoulos B."/>
            <person name="Pangilinan J."/>
            <person name="Nolan M."/>
            <person name="Tritt A."/>
            <person name="Clum A."/>
            <person name="Lipzen A."/>
            <person name="Daum C."/>
            <person name="Barry K."/>
            <person name="Grigoriev I.V."/>
            <person name="Vilgalys R."/>
        </authorList>
    </citation>
    <scope>NUCLEOTIDE SEQUENCE</scope>
    <source>
        <strain evidence="1">PMI_201</strain>
    </source>
</reference>
<dbReference type="RefSeq" id="XP_046068643.1">
    <property type="nucleotide sequence ID" value="XM_046214365.1"/>
</dbReference>
<dbReference type="Gene3D" id="3.40.50.880">
    <property type="match status" value="1"/>
</dbReference>
<dbReference type="SUPFAM" id="SSF52317">
    <property type="entry name" value="Class I glutamine amidotransferase-like"/>
    <property type="match status" value="1"/>
</dbReference>
<evidence type="ECO:0000313" key="2">
    <source>
        <dbReference type="Proteomes" id="UP001201262"/>
    </source>
</evidence>
<comment type="caution">
    <text evidence="1">The sequence shown here is derived from an EMBL/GenBank/DDBJ whole genome shotgun (WGS) entry which is preliminary data.</text>
</comment>